<reference evidence="2" key="1">
    <citation type="journal article" date="2013" name="Ind. Biotechnol.">
        <title>Comparative genomics analysis of Trichoderma reesei strains.</title>
        <authorList>
            <person name="Koike H."/>
            <person name="Aerts A."/>
            <person name="LaButti K."/>
            <person name="Grigoriev I.V."/>
            <person name="Baker S.E."/>
        </authorList>
    </citation>
    <scope>NUCLEOTIDE SEQUENCE [LARGE SCALE GENOMIC DNA]</scope>
    <source>
        <strain evidence="2">ATCC 56765 / BCRC 32924 / NRRL 11460 / Rut C-30</strain>
    </source>
</reference>
<sequence>MGPGPFADGFCPMEKEDGDAGENTYMYTRYLGWRGIGFSTRESMAWQKCGMTEAEKQQVGTYISGYYYIHIQQSHKGWMPRNPALNSPALLLGRMTRVAALSQSLVGDTQEC</sequence>
<gene>
    <name evidence="1" type="ORF">M419DRAFT_132845</name>
</gene>
<evidence type="ECO:0000313" key="2">
    <source>
        <dbReference type="Proteomes" id="UP000024376"/>
    </source>
</evidence>
<dbReference type="KEGG" id="trr:M419DRAFT_132845"/>
<evidence type="ECO:0000313" key="1">
    <source>
        <dbReference type="EMBL" id="ETR99123.1"/>
    </source>
</evidence>
<dbReference type="HOGENOM" id="CLU_2146216_0_0_1"/>
<protein>
    <submittedName>
        <fullName evidence="1">Uncharacterized protein</fullName>
    </submittedName>
</protein>
<name>A0A024S1A1_HYPJR</name>
<accession>A0A024S1A1</accession>
<organism evidence="1 2">
    <name type="scientific">Hypocrea jecorina (strain ATCC 56765 / BCRC 32924 / NRRL 11460 / Rut C-30)</name>
    <name type="common">Trichoderma reesei</name>
    <dbReference type="NCBI Taxonomy" id="1344414"/>
    <lineage>
        <taxon>Eukaryota</taxon>
        <taxon>Fungi</taxon>
        <taxon>Dikarya</taxon>
        <taxon>Ascomycota</taxon>
        <taxon>Pezizomycotina</taxon>
        <taxon>Sordariomycetes</taxon>
        <taxon>Hypocreomycetidae</taxon>
        <taxon>Hypocreales</taxon>
        <taxon>Hypocreaceae</taxon>
        <taxon>Trichoderma</taxon>
    </lineage>
</organism>
<proteinExistence type="predicted"/>
<dbReference type="EMBL" id="KI911158">
    <property type="protein sequence ID" value="ETR99123.1"/>
    <property type="molecule type" value="Genomic_DNA"/>
</dbReference>
<dbReference type="Proteomes" id="UP000024376">
    <property type="component" value="Unassembled WGS sequence"/>
</dbReference>
<dbReference type="AlphaFoldDB" id="A0A024S1A1"/>